<keyword evidence="3" id="KW-0288">FMN</keyword>
<dbReference type="InterPro" id="IPR016446">
    <property type="entry name" value="Flavin_OxRdtase_Frp"/>
</dbReference>
<comment type="similarity">
    <text evidence="1">Belongs to the flavin oxidoreductase frp family.</text>
</comment>
<comment type="caution">
    <text evidence="6">The sequence shown here is derived from an EMBL/GenBank/DDBJ whole genome shotgun (WGS) entry which is preliminary data.</text>
</comment>
<proteinExistence type="inferred from homology"/>
<dbReference type="InterPro" id="IPR000415">
    <property type="entry name" value="Nitroreductase-like"/>
</dbReference>
<dbReference type="EMBL" id="VUNN01000006">
    <property type="protein sequence ID" value="MSU06119.1"/>
    <property type="molecule type" value="Genomic_DNA"/>
</dbReference>
<evidence type="ECO:0000259" key="5">
    <source>
        <dbReference type="Pfam" id="PF00881"/>
    </source>
</evidence>
<name>A0A7X2PC30_9SPIO</name>
<evidence type="ECO:0000313" key="6">
    <source>
        <dbReference type="EMBL" id="MSU06119.1"/>
    </source>
</evidence>
<evidence type="ECO:0000256" key="1">
    <source>
        <dbReference type="ARBA" id="ARBA00008366"/>
    </source>
</evidence>
<dbReference type="RefSeq" id="WP_154425095.1">
    <property type="nucleotide sequence ID" value="NZ_VUNN01000006.1"/>
</dbReference>
<reference evidence="6 7" key="1">
    <citation type="submission" date="2019-08" db="EMBL/GenBank/DDBJ databases">
        <title>In-depth cultivation of the pig gut microbiome towards novel bacterial diversity and tailored functional studies.</title>
        <authorList>
            <person name="Wylensek D."/>
            <person name="Hitch T.C.A."/>
            <person name="Clavel T."/>
        </authorList>
    </citation>
    <scope>NUCLEOTIDE SEQUENCE [LARGE SCALE GENOMIC DNA]</scope>
    <source>
        <strain evidence="6 7">NM-380-WT-3C1</strain>
    </source>
</reference>
<dbReference type="PANTHER" id="PTHR43425">
    <property type="entry name" value="OXYGEN-INSENSITIVE NADPH NITROREDUCTASE"/>
    <property type="match status" value="1"/>
</dbReference>
<dbReference type="AlphaFoldDB" id="A0A7X2PC30"/>
<evidence type="ECO:0000256" key="2">
    <source>
        <dbReference type="ARBA" id="ARBA00022630"/>
    </source>
</evidence>
<evidence type="ECO:0000313" key="7">
    <source>
        <dbReference type="Proteomes" id="UP000460549"/>
    </source>
</evidence>
<dbReference type="GO" id="GO:0016491">
    <property type="term" value="F:oxidoreductase activity"/>
    <property type="evidence" value="ECO:0007669"/>
    <property type="project" value="UniProtKB-KW"/>
</dbReference>
<sequence length="260" mass="29844">MNTETITLIEQRKSCRAFKKEEVSKEVLDQLKYLTLRAPSAGNMELYSIIEVTDNKIKEELAEICDNQKMIANAPIVWVFLADNNKWEKYFTYSSSEEKFNKPRRATGLGDMHLCMQDAIIASQNAVIAAEALGLGSCFIGDIIENYERLQKLLSLPSHAIPAAMLIMGYPLNEKKSDAITPRPDTASAIFMENGYKDLTKEDIYSEYKKHQAYFEGKKLMPIENGTVADYYYNRKYTSSFMDEMNRSAKTFIDRWINEQ</sequence>
<accession>A0A7X2PC30</accession>
<feature type="domain" description="Nitroreductase" evidence="5">
    <location>
        <begin position="9"/>
        <end position="170"/>
    </location>
</feature>
<gene>
    <name evidence="6" type="ORF">FYJ80_04930</name>
</gene>
<dbReference type="SUPFAM" id="SSF55469">
    <property type="entry name" value="FMN-dependent nitroreductase-like"/>
    <property type="match status" value="1"/>
</dbReference>
<dbReference type="PANTHER" id="PTHR43425:SF2">
    <property type="entry name" value="OXYGEN-INSENSITIVE NADPH NITROREDUCTASE"/>
    <property type="match status" value="1"/>
</dbReference>
<dbReference type="InterPro" id="IPR029479">
    <property type="entry name" value="Nitroreductase"/>
</dbReference>
<protein>
    <submittedName>
        <fullName evidence="6">Nitroreductase</fullName>
    </submittedName>
</protein>
<keyword evidence="7" id="KW-1185">Reference proteome</keyword>
<evidence type="ECO:0000256" key="4">
    <source>
        <dbReference type="ARBA" id="ARBA00023002"/>
    </source>
</evidence>
<keyword evidence="4" id="KW-0560">Oxidoreductase</keyword>
<evidence type="ECO:0000256" key="3">
    <source>
        <dbReference type="ARBA" id="ARBA00022643"/>
    </source>
</evidence>
<organism evidence="6 7">
    <name type="scientific">Bullifex porci</name>
    <dbReference type="NCBI Taxonomy" id="2606638"/>
    <lineage>
        <taxon>Bacteria</taxon>
        <taxon>Pseudomonadati</taxon>
        <taxon>Spirochaetota</taxon>
        <taxon>Spirochaetia</taxon>
        <taxon>Spirochaetales</taxon>
        <taxon>Spirochaetaceae</taxon>
        <taxon>Bullifex</taxon>
    </lineage>
</organism>
<dbReference type="Gene3D" id="3.40.109.10">
    <property type="entry name" value="NADH Oxidase"/>
    <property type="match status" value="1"/>
</dbReference>
<dbReference type="Proteomes" id="UP000460549">
    <property type="component" value="Unassembled WGS sequence"/>
</dbReference>
<keyword evidence="2" id="KW-0285">Flavoprotein</keyword>
<dbReference type="Pfam" id="PF00881">
    <property type="entry name" value="Nitroreductase"/>
    <property type="match status" value="1"/>
</dbReference>